<keyword evidence="3 6" id="KW-0521">NADP</keyword>
<comment type="caution">
    <text evidence="9">The sequence shown here is derived from an EMBL/GenBank/DDBJ whole genome shotgun (WGS) entry which is preliminary data.</text>
</comment>
<feature type="domain" description="Aspartate/homoserine dehydrogenase NAD-binding" evidence="8">
    <location>
        <begin position="9"/>
        <end position="121"/>
    </location>
</feature>
<dbReference type="GO" id="GO:0009435">
    <property type="term" value="P:NAD+ biosynthetic process"/>
    <property type="evidence" value="ECO:0007669"/>
    <property type="project" value="UniProtKB-UniRule"/>
</dbReference>
<dbReference type="Proteomes" id="UP000321574">
    <property type="component" value="Unassembled WGS sequence"/>
</dbReference>
<dbReference type="InterPro" id="IPR036291">
    <property type="entry name" value="NAD(P)-bd_dom_sf"/>
</dbReference>
<dbReference type="PANTHER" id="PTHR31873:SF6">
    <property type="entry name" value="ASPARTATE DEHYDROGENASE DOMAIN-CONTAINING PROTEIN"/>
    <property type="match status" value="1"/>
</dbReference>
<keyword evidence="2 6" id="KW-0662">Pyridine nucleotide biosynthesis</keyword>
<evidence type="ECO:0000259" key="7">
    <source>
        <dbReference type="Pfam" id="PF01958"/>
    </source>
</evidence>
<dbReference type="Pfam" id="PF03447">
    <property type="entry name" value="NAD_binding_3"/>
    <property type="match status" value="1"/>
</dbReference>
<evidence type="ECO:0000256" key="4">
    <source>
        <dbReference type="ARBA" id="ARBA00023002"/>
    </source>
</evidence>
<reference evidence="9 10" key="1">
    <citation type="submission" date="2019-06" db="EMBL/GenBank/DDBJ databases">
        <title>Cerasibacillus sp. nov., isolated from maize field.</title>
        <authorList>
            <person name="Lin S.-Y."/>
            <person name="Tsai C.-F."/>
            <person name="Young C.-C."/>
        </authorList>
    </citation>
    <scope>NUCLEOTIDE SEQUENCE [LARGE SCALE GENOMIC DNA]</scope>
    <source>
        <strain evidence="9 10">CC-CFT480</strain>
    </source>
</reference>
<dbReference type="NCBIfam" id="NF009828">
    <property type="entry name" value="PRK13303.1-3"/>
    <property type="match status" value="1"/>
</dbReference>
<dbReference type="EC" id="1.4.1.21" evidence="6"/>
<dbReference type="InterPro" id="IPR005106">
    <property type="entry name" value="Asp/hSer_DH_NAD-bd"/>
</dbReference>
<evidence type="ECO:0000256" key="1">
    <source>
        <dbReference type="ARBA" id="ARBA00008331"/>
    </source>
</evidence>
<dbReference type="GO" id="GO:0033735">
    <property type="term" value="F:aspartate dehydrogenase [NAD(P)+] activity"/>
    <property type="evidence" value="ECO:0007669"/>
    <property type="project" value="UniProtKB-EC"/>
</dbReference>
<dbReference type="GO" id="GO:0016639">
    <property type="term" value="F:oxidoreductase activity, acting on the CH-NH2 group of donors, NAD or NADP as acceptor"/>
    <property type="evidence" value="ECO:0007669"/>
    <property type="project" value="UniProtKB-UniRule"/>
</dbReference>
<dbReference type="Pfam" id="PF01958">
    <property type="entry name" value="Asp_DH_C"/>
    <property type="match status" value="1"/>
</dbReference>
<dbReference type="SUPFAM" id="SSF55347">
    <property type="entry name" value="Glyceraldehyde-3-phosphate dehydrogenase-like, C-terminal domain"/>
    <property type="match status" value="1"/>
</dbReference>
<evidence type="ECO:0000313" key="10">
    <source>
        <dbReference type="Proteomes" id="UP000321574"/>
    </source>
</evidence>
<keyword evidence="4 6" id="KW-0560">Oxidoreductase</keyword>
<dbReference type="OrthoDB" id="1906017at2"/>
<feature type="domain" description="Aspartate dehydrogenase" evidence="7">
    <location>
        <begin position="161"/>
        <end position="246"/>
    </location>
</feature>
<organism evidence="9 10">
    <name type="scientific">Cerasibacillus terrae</name>
    <dbReference type="NCBI Taxonomy" id="2498845"/>
    <lineage>
        <taxon>Bacteria</taxon>
        <taxon>Bacillati</taxon>
        <taxon>Bacillota</taxon>
        <taxon>Bacilli</taxon>
        <taxon>Bacillales</taxon>
        <taxon>Bacillaceae</taxon>
        <taxon>Cerasibacillus</taxon>
    </lineage>
</organism>
<dbReference type="EMBL" id="VDUW01000001">
    <property type="protein sequence ID" value="TXL67498.1"/>
    <property type="molecule type" value="Genomic_DNA"/>
</dbReference>
<dbReference type="NCBIfam" id="TIGR03855">
    <property type="entry name" value="NAD_NadX"/>
    <property type="match status" value="1"/>
</dbReference>
<dbReference type="UniPathway" id="UPA00253">
    <property type="reaction ID" value="UER00456"/>
</dbReference>
<evidence type="ECO:0000256" key="2">
    <source>
        <dbReference type="ARBA" id="ARBA00022642"/>
    </source>
</evidence>
<proteinExistence type="inferred from homology"/>
<dbReference type="InterPro" id="IPR002811">
    <property type="entry name" value="Asp_DH"/>
</dbReference>
<comment type="catalytic activity">
    <reaction evidence="6">
        <text>L-aspartate + NAD(+) + H2O = oxaloacetate + NH4(+) + NADH + H(+)</text>
        <dbReference type="Rhea" id="RHEA:11788"/>
        <dbReference type="ChEBI" id="CHEBI:15377"/>
        <dbReference type="ChEBI" id="CHEBI:15378"/>
        <dbReference type="ChEBI" id="CHEBI:16452"/>
        <dbReference type="ChEBI" id="CHEBI:28938"/>
        <dbReference type="ChEBI" id="CHEBI:29991"/>
        <dbReference type="ChEBI" id="CHEBI:57540"/>
        <dbReference type="ChEBI" id="CHEBI:57945"/>
        <dbReference type="EC" id="1.4.1.21"/>
    </reaction>
</comment>
<comment type="miscellaneous">
    <text evidence="6">The iminoaspartate product is unstable in aqueous solution and can decompose to oxaloacetate and ammonia.</text>
</comment>
<dbReference type="GO" id="GO:0051287">
    <property type="term" value="F:NAD binding"/>
    <property type="evidence" value="ECO:0007669"/>
    <property type="project" value="UniProtKB-UniRule"/>
</dbReference>
<dbReference type="NCBIfam" id="NF009829">
    <property type="entry name" value="PRK13303.1-4"/>
    <property type="match status" value="1"/>
</dbReference>
<dbReference type="AlphaFoldDB" id="A0A5C8P241"/>
<feature type="binding site" evidence="6">
    <location>
        <position position="182"/>
    </location>
    <ligand>
        <name>NAD(+)</name>
        <dbReference type="ChEBI" id="CHEBI:57540"/>
    </ligand>
</feature>
<sequence length="260" mass="28413">MRRNIGLIGVGAIGNFLLKEINRDKAHGIKIESVLVRDRRKYESLQSEFNVTLYTELNEFLCSNIDIVVEAANVEAVKTILPKAIKEKDTIIISIGALADEYFRQHVLHLANIHQHTIYLPSGAIGGLDLLQNAQTLGTVKEVSLTTRKPANSLVDHAIMDEVVVFEGKAADAIKQFPKNINVSIVLSLAGIGIDKTKVTIIADPHVDKNNHQVEIKGDFGSATFSIKNNSLPDNPKTSYLAAMSILGTLKRINGNVKIG</sequence>
<dbReference type="SUPFAM" id="SSF51735">
    <property type="entry name" value="NAD(P)-binding Rossmann-fold domains"/>
    <property type="match status" value="1"/>
</dbReference>
<dbReference type="InterPro" id="IPR022487">
    <property type="entry name" value="Asp_DH_arc"/>
</dbReference>
<evidence type="ECO:0000256" key="6">
    <source>
        <dbReference type="HAMAP-Rule" id="MF_01265"/>
    </source>
</evidence>
<comment type="catalytic activity">
    <reaction evidence="6">
        <text>L-aspartate + NADP(+) + H2O = oxaloacetate + NH4(+) + NADPH + H(+)</text>
        <dbReference type="Rhea" id="RHEA:11784"/>
        <dbReference type="ChEBI" id="CHEBI:15377"/>
        <dbReference type="ChEBI" id="CHEBI:15378"/>
        <dbReference type="ChEBI" id="CHEBI:16452"/>
        <dbReference type="ChEBI" id="CHEBI:28938"/>
        <dbReference type="ChEBI" id="CHEBI:29991"/>
        <dbReference type="ChEBI" id="CHEBI:57783"/>
        <dbReference type="ChEBI" id="CHEBI:58349"/>
        <dbReference type="EC" id="1.4.1.21"/>
    </reaction>
</comment>
<dbReference type="GO" id="GO:0050661">
    <property type="term" value="F:NADP binding"/>
    <property type="evidence" value="ECO:0007669"/>
    <property type="project" value="UniProtKB-UniRule"/>
</dbReference>
<feature type="binding site" evidence="6">
    <location>
        <position position="124"/>
    </location>
    <ligand>
        <name>NAD(+)</name>
        <dbReference type="ChEBI" id="CHEBI:57540"/>
    </ligand>
</feature>
<dbReference type="RefSeq" id="WP_147664976.1">
    <property type="nucleotide sequence ID" value="NZ_VDUW01000001.1"/>
</dbReference>
<comment type="similarity">
    <text evidence="1 6">Belongs to the L-aspartate dehydrogenase family.</text>
</comment>
<name>A0A5C8P241_9BACI</name>
<evidence type="ECO:0000256" key="3">
    <source>
        <dbReference type="ARBA" id="ARBA00022857"/>
    </source>
</evidence>
<evidence type="ECO:0000256" key="5">
    <source>
        <dbReference type="ARBA" id="ARBA00023027"/>
    </source>
</evidence>
<evidence type="ECO:0000259" key="8">
    <source>
        <dbReference type="Pfam" id="PF03447"/>
    </source>
</evidence>
<dbReference type="Gene3D" id="3.40.50.720">
    <property type="entry name" value="NAD(P)-binding Rossmann-like Domain"/>
    <property type="match status" value="1"/>
</dbReference>
<dbReference type="Gene3D" id="3.30.360.10">
    <property type="entry name" value="Dihydrodipicolinate Reductase, domain 2"/>
    <property type="match status" value="1"/>
</dbReference>
<feature type="active site" evidence="6">
    <location>
        <position position="212"/>
    </location>
</feature>
<keyword evidence="5 6" id="KW-0520">NAD</keyword>
<comment type="function">
    <text evidence="6">Specifically catalyzes the NAD or NADP-dependent dehydrogenation of L-aspartate to iminoaspartate.</text>
</comment>
<protein>
    <recommendedName>
        <fullName evidence="6">L-aspartate dehydrogenase</fullName>
        <ecNumber evidence="6">1.4.1.21</ecNumber>
    </recommendedName>
</protein>
<dbReference type="PIRSF" id="PIRSF005227">
    <property type="entry name" value="Asp_dh_NAD_syn"/>
    <property type="match status" value="1"/>
</dbReference>
<accession>A0A5C8P241</accession>
<evidence type="ECO:0000313" key="9">
    <source>
        <dbReference type="EMBL" id="TXL67498.1"/>
    </source>
</evidence>
<comment type="pathway">
    <text evidence="6">Cofactor biosynthesis; NAD(+) biosynthesis; iminoaspartate from L-aspartate (dehydrogenase route): step 1/1.</text>
</comment>
<keyword evidence="10" id="KW-1185">Reference proteome</keyword>
<dbReference type="PANTHER" id="PTHR31873">
    <property type="entry name" value="L-ASPARTATE DEHYDROGENASE-RELATED"/>
    <property type="match status" value="1"/>
</dbReference>
<dbReference type="InterPro" id="IPR011182">
    <property type="entry name" value="L-Asp_DH"/>
</dbReference>
<dbReference type="HAMAP" id="MF_01265">
    <property type="entry name" value="NadX"/>
    <property type="match status" value="1"/>
</dbReference>
<gene>
    <name evidence="6 9" type="primary">nadX</name>
    <name evidence="9" type="ORF">FHP05_00325</name>
</gene>
<dbReference type="InterPro" id="IPR020626">
    <property type="entry name" value="Asp_DH_prok"/>
</dbReference>